<protein>
    <recommendedName>
        <fullName evidence="2">hydroxymethylpyrimidine kinase</fullName>
        <ecNumber evidence="2">2.7.1.49</ecNumber>
    </recommendedName>
</protein>
<dbReference type="CDD" id="cd01169">
    <property type="entry name" value="HMPP_kinase"/>
    <property type="match status" value="1"/>
</dbReference>
<name>A0A0R2XCN2_9BACT</name>
<accession>A0A0R2XCN2</accession>
<dbReference type="EMBL" id="LIDN01000060">
    <property type="protein sequence ID" value="KRP33962.1"/>
    <property type="molecule type" value="Genomic_DNA"/>
</dbReference>
<dbReference type="GO" id="GO:0005829">
    <property type="term" value="C:cytosol"/>
    <property type="evidence" value="ECO:0007669"/>
    <property type="project" value="TreeGrafter"/>
</dbReference>
<dbReference type="EC" id="2.7.1.49" evidence="2"/>
<evidence type="ECO:0000256" key="1">
    <source>
        <dbReference type="ARBA" id="ARBA00004948"/>
    </source>
</evidence>
<dbReference type="InterPro" id="IPR004399">
    <property type="entry name" value="HMP/HMP-P_kinase_dom"/>
</dbReference>
<keyword evidence="4" id="KW-0547">Nucleotide-binding</keyword>
<feature type="domain" description="Pyridoxamine kinase/Phosphomethylpyrimidine kinase" evidence="7">
    <location>
        <begin position="15"/>
        <end position="255"/>
    </location>
</feature>
<keyword evidence="5" id="KW-0418">Kinase</keyword>
<dbReference type="InterPro" id="IPR013749">
    <property type="entry name" value="PM/HMP-P_kinase-1"/>
</dbReference>
<dbReference type="Proteomes" id="UP000051220">
    <property type="component" value="Unassembled WGS sequence"/>
</dbReference>
<comment type="pathway">
    <text evidence="1">Cofactor biosynthesis; thiamine diphosphate biosynthesis.</text>
</comment>
<evidence type="ECO:0000313" key="8">
    <source>
        <dbReference type="EMBL" id="KRP33962.1"/>
    </source>
</evidence>
<evidence type="ECO:0000259" key="7">
    <source>
        <dbReference type="Pfam" id="PF08543"/>
    </source>
</evidence>
<dbReference type="GO" id="GO:0005524">
    <property type="term" value="F:ATP binding"/>
    <property type="evidence" value="ECO:0007669"/>
    <property type="project" value="UniProtKB-KW"/>
</dbReference>
<dbReference type="FunFam" id="3.40.1190.20:FF:000003">
    <property type="entry name" value="Phosphomethylpyrimidine kinase ThiD"/>
    <property type="match status" value="1"/>
</dbReference>
<evidence type="ECO:0000256" key="5">
    <source>
        <dbReference type="ARBA" id="ARBA00022777"/>
    </source>
</evidence>
<dbReference type="GO" id="GO:0008902">
    <property type="term" value="F:hydroxymethylpyrimidine kinase activity"/>
    <property type="evidence" value="ECO:0007669"/>
    <property type="project" value="UniProtKB-EC"/>
</dbReference>
<proteinExistence type="predicted"/>
<sequence>MNRKVSVALTIAGSDNSGGAGIQADLKTFTRLGMYGTSALTCVVAEHPGRVSRIVAVEPAMVAEQIRLVFEAFPVGAVKTGMLFSSGIIRQVAKVLGKRRGLKLVVDPVMVATSGAALLRPEAERAMAKFLFPRAALVTPNLDEAARLVGRRLKNPEQAKEAARELAKKWKVPFLVKGGHLMLAKAEDYLAWPNGKLKTFSAIRCQGVETHGTGCTYSAAICAGLAMGLSLEKAVGKGKKFITRAIRGHLTLGRYTPLNHLEA</sequence>
<reference evidence="8 9" key="1">
    <citation type="submission" date="2015-10" db="EMBL/GenBank/DDBJ databases">
        <title>Metagenome-Assembled Genomes uncover a global brackish microbiome.</title>
        <authorList>
            <person name="Hugerth L.W."/>
            <person name="Larsson J."/>
            <person name="Alneberg J."/>
            <person name="Lindh M.V."/>
            <person name="Legrand C."/>
            <person name="Pinhassi J."/>
            <person name="Andersson A.F."/>
        </authorList>
    </citation>
    <scope>NUCLEOTIDE SEQUENCE [LARGE SCALE GENOMIC DNA]</scope>
    <source>
        <strain evidence="8">BACL9 MAG-120924-bin69</strain>
    </source>
</reference>
<dbReference type="Pfam" id="PF08543">
    <property type="entry name" value="Phos_pyr_kin"/>
    <property type="match status" value="1"/>
</dbReference>
<dbReference type="SUPFAM" id="SSF53613">
    <property type="entry name" value="Ribokinase-like"/>
    <property type="match status" value="1"/>
</dbReference>
<keyword evidence="3" id="KW-0808">Transferase</keyword>
<evidence type="ECO:0000256" key="3">
    <source>
        <dbReference type="ARBA" id="ARBA00022679"/>
    </source>
</evidence>
<dbReference type="Gene3D" id="3.40.1190.20">
    <property type="match status" value="1"/>
</dbReference>
<evidence type="ECO:0000313" key="9">
    <source>
        <dbReference type="Proteomes" id="UP000051220"/>
    </source>
</evidence>
<dbReference type="PANTHER" id="PTHR20858">
    <property type="entry name" value="PHOSPHOMETHYLPYRIMIDINE KINASE"/>
    <property type="match status" value="1"/>
</dbReference>
<gene>
    <name evidence="8" type="ORF">ABS33_02655</name>
</gene>
<evidence type="ECO:0000256" key="2">
    <source>
        <dbReference type="ARBA" id="ARBA00012135"/>
    </source>
</evidence>
<dbReference type="GO" id="GO:0009228">
    <property type="term" value="P:thiamine biosynthetic process"/>
    <property type="evidence" value="ECO:0007669"/>
    <property type="project" value="InterPro"/>
</dbReference>
<dbReference type="GO" id="GO:0008972">
    <property type="term" value="F:phosphomethylpyrimidine kinase activity"/>
    <property type="evidence" value="ECO:0007669"/>
    <property type="project" value="InterPro"/>
</dbReference>
<evidence type="ECO:0000256" key="6">
    <source>
        <dbReference type="ARBA" id="ARBA00022840"/>
    </source>
</evidence>
<dbReference type="PANTHER" id="PTHR20858:SF17">
    <property type="entry name" value="HYDROXYMETHYLPYRIMIDINE_PHOSPHOMETHYLPYRIMIDINE KINASE THI20-RELATED"/>
    <property type="match status" value="1"/>
</dbReference>
<dbReference type="InterPro" id="IPR029056">
    <property type="entry name" value="Ribokinase-like"/>
</dbReference>
<keyword evidence="6" id="KW-0067">ATP-binding</keyword>
<evidence type="ECO:0000256" key="4">
    <source>
        <dbReference type="ARBA" id="ARBA00022741"/>
    </source>
</evidence>
<dbReference type="AlphaFoldDB" id="A0A0R2XCN2"/>
<comment type="caution">
    <text evidence="8">The sequence shown here is derived from an EMBL/GenBank/DDBJ whole genome shotgun (WGS) entry which is preliminary data.</text>
</comment>
<organism evidence="8 9">
    <name type="scientific">Verrucomicrobia subdivision 6 bacterium BACL9 MAG-120924-bin69</name>
    <dbReference type="NCBI Taxonomy" id="1655635"/>
    <lineage>
        <taxon>Bacteria</taxon>
        <taxon>Pseudomonadati</taxon>
        <taxon>Verrucomicrobiota</taxon>
        <taxon>Verrucomicrobiia</taxon>
        <taxon>Verrucomicrobiales</taxon>
        <taxon>Verrucomicrobia subdivision 6</taxon>
    </lineage>
</organism>
<dbReference type="NCBIfam" id="TIGR00097">
    <property type="entry name" value="HMP-P_kinase"/>
    <property type="match status" value="1"/>
</dbReference>